<dbReference type="AlphaFoldDB" id="A0A7L5DIZ6"/>
<keyword evidence="10" id="KW-0407">Ion channel</keyword>
<dbReference type="InterPro" id="IPR016449">
    <property type="entry name" value="K_chnl_inward-rec_Kir"/>
</dbReference>
<evidence type="ECO:0000256" key="10">
    <source>
        <dbReference type="ARBA" id="ARBA00023303"/>
    </source>
</evidence>
<evidence type="ECO:0000256" key="2">
    <source>
        <dbReference type="ARBA" id="ARBA00022448"/>
    </source>
</evidence>
<dbReference type="KEGG" id="srho:HH216_02375"/>
<evidence type="ECO:0000256" key="6">
    <source>
        <dbReference type="ARBA" id="ARBA00022958"/>
    </source>
</evidence>
<evidence type="ECO:0000313" key="14">
    <source>
        <dbReference type="EMBL" id="QJD77391.1"/>
    </source>
</evidence>
<dbReference type="InterPro" id="IPR013099">
    <property type="entry name" value="K_chnl_dom"/>
</dbReference>
<evidence type="ECO:0000256" key="4">
    <source>
        <dbReference type="ARBA" id="ARBA00022692"/>
    </source>
</evidence>
<evidence type="ECO:0000313" key="15">
    <source>
        <dbReference type="Proteomes" id="UP000501128"/>
    </source>
</evidence>
<keyword evidence="5" id="KW-0851">Voltage-gated channel</keyword>
<keyword evidence="15" id="KW-1185">Reference proteome</keyword>
<evidence type="ECO:0000256" key="7">
    <source>
        <dbReference type="ARBA" id="ARBA00022989"/>
    </source>
</evidence>
<feature type="transmembrane region" description="Helical" evidence="11">
    <location>
        <begin position="80"/>
        <end position="102"/>
    </location>
</feature>
<evidence type="ECO:0000259" key="13">
    <source>
        <dbReference type="Pfam" id="PF17655"/>
    </source>
</evidence>
<dbReference type="SUPFAM" id="SSF81324">
    <property type="entry name" value="Voltage-gated potassium channels"/>
    <property type="match status" value="1"/>
</dbReference>
<evidence type="ECO:0000256" key="8">
    <source>
        <dbReference type="ARBA" id="ARBA00023065"/>
    </source>
</evidence>
<reference evidence="14 15" key="1">
    <citation type="submission" date="2020-04" db="EMBL/GenBank/DDBJ databases">
        <title>Genome sequencing of novel species.</title>
        <authorList>
            <person name="Heo J."/>
            <person name="Kim S.-J."/>
            <person name="Kim J.-S."/>
            <person name="Hong S.-B."/>
            <person name="Kwon S.-W."/>
        </authorList>
    </citation>
    <scope>NUCLEOTIDE SEQUENCE [LARGE SCALE GENOMIC DNA]</scope>
    <source>
        <strain evidence="14 15">CJU-R4</strain>
    </source>
</reference>
<dbReference type="EMBL" id="CP051677">
    <property type="protein sequence ID" value="QJD77391.1"/>
    <property type="molecule type" value="Genomic_DNA"/>
</dbReference>
<accession>A0A7L5DIZ6</accession>
<dbReference type="GO" id="GO:0034765">
    <property type="term" value="P:regulation of monoatomic ion transmembrane transport"/>
    <property type="evidence" value="ECO:0007669"/>
    <property type="project" value="TreeGrafter"/>
</dbReference>
<gene>
    <name evidence="14" type="ORF">HH216_02375</name>
</gene>
<keyword evidence="9 11" id="KW-0472">Membrane</keyword>
<dbReference type="Pfam" id="PF17655">
    <property type="entry name" value="IRK_C"/>
    <property type="match status" value="1"/>
</dbReference>
<sequence length="335" mass="38471">MEQKKNIRPSSDEPALHGANSRLVQQEEQRQDLGFGTKLNDAYSRLVNKNGSVNINRVNERFWDRINLYNRLITMSWWHFLGWVLVFYFVVNGVFAGTYLLVGAENLQSSVNGEPYGSFWKAFFFSSQTMTTVGYGHIAPVNFLSSIVAAMESMIGLLSFALVTGLLYGRFSRPLAHVRFSKQSVFSPYLDVNAWMFRVVNNRANQLIDVEMEVSLSRLETKPDGTRYRRYHGLKLERNKVAFFPTNWTLVHPITETSPLYGCTPEELAESDAEFLILFRAMDDTFSQQVHSRTSYRYDEIQWGYKFVPMFDSAQHGMVALDLDKLDDTAPAELN</sequence>
<keyword evidence="7 11" id="KW-1133">Transmembrane helix</keyword>
<dbReference type="Gene3D" id="2.60.40.1400">
    <property type="entry name" value="G protein-activated inward rectifier potassium channel 1"/>
    <property type="match status" value="1"/>
</dbReference>
<dbReference type="GO" id="GO:0005886">
    <property type="term" value="C:plasma membrane"/>
    <property type="evidence" value="ECO:0007669"/>
    <property type="project" value="TreeGrafter"/>
</dbReference>
<evidence type="ECO:0000256" key="9">
    <source>
        <dbReference type="ARBA" id="ARBA00023136"/>
    </source>
</evidence>
<dbReference type="InterPro" id="IPR014756">
    <property type="entry name" value="Ig_E-set"/>
</dbReference>
<proteinExistence type="predicted"/>
<dbReference type="GO" id="GO:1990573">
    <property type="term" value="P:potassium ion import across plasma membrane"/>
    <property type="evidence" value="ECO:0007669"/>
    <property type="project" value="TreeGrafter"/>
</dbReference>
<name>A0A7L5DIZ6_9BACT</name>
<dbReference type="PANTHER" id="PTHR11767">
    <property type="entry name" value="INWARD RECTIFIER POTASSIUM CHANNEL"/>
    <property type="match status" value="1"/>
</dbReference>
<evidence type="ECO:0000259" key="12">
    <source>
        <dbReference type="Pfam" id="PF07885"/>
    </source>
</evidence>
<dbReference type="Pfam" id="PF07885">
    <property type="entry name" value="Ion_trans_2"/>
    <property type="match status" value="1"/>
</dbReference>
<comment type="subcellular location">
    <subcellularLocation>
        <location evidence="1">Membrane</location>
        <topology evidence="1">Multi-pass membrane protein</topology>
    </subcellularLocation>
</comment>
<keyword evidence="6" id="KW-0630">Potassium</keyword>
<dbReference type="PRINTS" id="PR01320">
    <property type="entry name" value="KIRCHANNEL"/>
</dbReference>
<evidence type="ECO:0000256" key="11">
    <source>
        <dbReference type="SAM" id="Phobius"/>
    </source>
</evidence>
<dbReference type="SUPFAM" id="SSF81296">
    <property type="entry name" value="E set domains"/>
    <property type="match status" value="1"/>
</dbReference>
<dbReference type="RefSeq" id="WP_169549334.1">
    <property type="nucleotide sequence ID" value="NZ_CP051677.1"/>
</dbReference>
<dbReference type="GO" id="GO:0005242">
    <property type="term" value="F:inward rectifier potassium channel activity"/>
    <property type="evidence" value="ECO:0007669"/>
    <property type="project" value="InterPro"/>
</dbReference>
<protein>
    <submittedName>
        <fullName evidence="14">Potassium transporter</fullName>
    </submittedName>
</protein>
<dbReference type="InterPro" id="IPR013518">
    <property type="entry name" value="K_chnl_inward-rec_Kir_cyto"/>
</dbReference>
<feature type="domain" description="Inward rectifier potassium channel C-terminal" evidence="13">
    <location>
        <begin position="178"/>
        <end position="330"/>
    </location>
</feature>
<dbReference type="Gene3D" id="1.10.287.70">
    <property type="match status" value="1"/>
</dbReference>
<feature type="domain" description="Potassium channel" evidence="12">
    <location>
        <begin position="102"/>
        <end position="167"/>
    </location>
</feature>
<organism evidence="14 15">
    <name type="scientific">Spirosoma rhododendri</name>
    <dbReference type="NCBI Taxonomy" id="2728024"/>
    <lineage>
        <taxon>Bacteria</taxon>
        <taxon>Pseudomonadati</taxon>
        <taxon>Bacteroidota</taxon>
        <taxon>Cytophagia</taxon>
        <taxon>Cytophagales</taxon>
        <taxon>Cytophagaceae</taxon>
        <taxon>Spirosoma</taxon>
    </lineage>
</organism>
<keyword evidence="4 11" id="KW-0812">Transmembrane</keyword>
<dbReference type="GO" id="GO:0034702">
    <property type="term" value="C:monoatomic ion channel complex"/>
    <property type="evidence" value="ECO:0007669"/>
    <property type="project" value="UniProtKB-KW"/>
</dbReference>
<keyword evidence="8" id="KW-0406">Ion transport</keyword>
<evidence type="ECO:0000256" key="3">
    <source>
        <dbReference type="ARBA" id="ARBA00022538"/>
    </source>
</evidence>
<feature type="transmembrane region" description="Helical" evidence="11">
    <location>
        <begin position="143"/>
        <end position="169"/>
    </location>
</feature>
<evidence type="ECO:0000256" key="1">
    <source>
        <dbReference type="ARBA" id="ARBA00004141"/>
    </source>
</evidence>
<keyword evidence="3" id="KW-0633">Potassium transport</keyword>
<dbReference type="Proteomes" id="UP000501128">
    <property type="component" value="Chromosome"/>
</dbReference>
<dbReference type="InterPro" id="IPR041647">
    <property type="entry name" value="IRK_C"/>
</dbReference>
<evidence type="ECO:0000256" key="5">
    <source>
        <dbReference type="ARBA" id="ARBA00022882"/>
    </source>
</evidence>
<keyword evidence="2" id="KW-0813">Transport</keyword>